<reference evidence="1 2" key="1">
    <citation type="submission" date="2016-06" db="EMBL/GenBank/DDBJ databases">
        <title>Draft genome of Moraxella atlantae CCUG 59586.</title>
        <authorList>
            <person name="Salva-Serra F."/>
            <person name="Engstrom-Jakobsson H."/>
            <person name="Thorell K."/>
            <person name="Gonzales-Siles L."/>
            <person name="Karlsson R."/>
            <person name="Boulund F."/>
            <person name="Engstrand L."/>
            <person name="Kristiansson E."/>
            <person name="Moore E."/>
        </authorList>
    </citation>
    <scope>NUCLEOTIDE SEQUENCE [LARGE SCALE GENOMIC DNA]</scope>
    <source>
        <strain evidence="1 2">CCUG 59586</strain>
    </source>
</reference>
<gene>
    <name evidence="1" type="ORF">A9306_03065</name>
</gene>
<dbReference type="Gene3D" id="3.20.10.10">
    <property type="entry name" value="D-amino Acid Aminotransferase, subunit A, domain 2"/>
    <property type="match status" value="1"/>
</dbReference>
<sequence length="200" mass="23108">MTQVNHPRVFDLFETIAIVQGEPQNLAYHQCRYAHSLASFYPKQCYQVFDLASVLQKFLADNTPNHSLMRCRIDYNASDMAMHLVGYQRRDNLTFQPVICDNIDYTLKFTNRDQLNALLQQRGACDEVIIIKHGFVTDCTIGNLVLKKNNHWYTPSTPLLNGTQRAKLLAEHRISACPILLRDLDRYEEIRLINALNPLI</sequence>
<dbReference type="Pfam" id="PF01063">
    <property type="entry name" value="Aminotran_4"/>
    <property type="match status" value="1"/>
</dbReference>
<dbReference type="AlphaFoldDB" id="A0A1B8QLG8"/>
<dbReference type="GO" id="GO:0003824">
    <property type="term" value="F:catalytic activity"/>
    <property type="evidence" value="ECO:0007669"/>
    <property type="project" value="InterPro"/>
</dbReference>
<dbReference type="InterPro" id="IPR043132">
    <property type="entry name" value="BCAT-like_C"/>
</dbReference>
<dbReference type="InterPro" id="IPR036038">
    <property type="entry name" value="Aminotransferase-like"/>
</dbReference>
<dbReference type="InterPro" id="IPR043131">
    <property type="entry name" value="BCAT-like_N"/>
</dbReference>
<name>A0A1B8QLG8_9GAMM</name>
<evidence type="ECO:0000313" key="1">
    <source>
        <dbReference type="EMBL" id="OBX84640.1"/>
    </source>
</evidence>
<comment type="caution">
    <text evidence="1">The sequence shown here is derived from an EMBL/GenBank/DDBJ whole genome shotgun (WGS) entry which is preliminary data.</text>
</comment>
<organism evidence="1 2">
    <name type="scientific">Faucicola atlantae</name>
    <dbReference type="NCBI Taxonomy" id="34059"/>
    <lineage>
        <taxon>Bacteria</taxon>
        <taxon>Pseudomonadati</taxon>
        <taxon>Pseudomonadota</taxon>
        <taxon>Gammaproteobacteria</taxon>
        <taxon>Moraxellales</taxon>
        <taxon>Moraxellaceae</taxon>
        <taxon>Faucicola</taxon>
    </lineage>
</organism>
<protein>
    <recommendedName>
        <fullName evidence="3">Branched-chain amino acid aminotransferase/4-amino-4-deoxychorismate lyase</fullName>
    </recommendedName>
</protein>
<keyword evidence="2" id="KW-1185">Reference proteome</keyword>
<dbReference type="RefSeq" id="WP_067334088.1">
    <property type="nucleotide sequence ID" value="NZ_LZNA01000002.1"/>
</dbReference>
<dbReference type="Gene3D" id="3.30.470.10">
    <property type="match status" value="1"/>
</dbReference>
<accession>A0A1B8QLG8</accession>
<evidence type="ECO:0000313" key="2">
    <source>
        <dbReference type="Proteomes" id="UP000092616"/>
    </source>
</evidence>
<dbReference type="EMBL" id="LZNA01000002">
    <property type="protein sequence ID" value="OBX84640.1"/>
    <property type="molecule type" value="Genomic_DNA"/>
</dbReference>
<evidence type="ECO:0008006" key="3">
    <source>
        <dbReference type="Google" id="ProtNLM"/>
    </source>
</evidence>
<dbReference type="Proteomes" id="UP000092616">
    <property type="component" value="Unassembled WGS sequence"/>
</dbReference>
<dbReference type="InterPro" id="IPR001544">
    <property type="entry name" value="Aminotrans_IV"/>
</dbReference>
<dbReference type="SUPFAM" id="SSF56752">
    <property type="entry name" value="D-aminoacid aminotransferase-like PLP-dependent enzymes"/>
    <property type="match status" value="1"/>
</dbReference>
<proteinExistence type="predicted"/>